<evidence type="ECO:0000256" key="3">
    <source>
        <dbReference type="SAM" id="MobiDB-lite"/>
    </source>
</evidence>
<dbReference type="Gene3D" id="1.20.120.160">
    <property type="entry name" value="HPT domain"/>
    <property type="match status" value="1"/>
</dbReference>
<dbReference type="Proteomes" id="UP001317629">
    <property type="component" value="Chromosome"/>
</dbReference>
<dbReference type="PROSITE" id="PS50894">
    <property type="entry name" value="HPT"/>
    <property type="match status" value="1"/>
</dbReference>
<reference evidence="5 6" key="1">
    <citation type="journal article" date="2023" name="Int. J. Syst. Evol. Microbiol.">
        <title>Methylocystis iwaonis sp. nov., a type II methane-oxidizing bacterium from surface soil of a rice paddy field in Japan, and emended description of the genus Methylocystis (ex Whittenbury et al. 1970) Bowman et al. 1993.</title>
        <authorList>
            <person name="Kaise H."/>
            <person name="Sawadogo J.B."/>
            <person name="Alam M.S."/>
            <person name="Ueno C."/>
            <person name="Dianou D."/>
            <person name="Shinjo R."/>
            <person name="Asakawa S."/>
        </authorList>
    </citation>
    <scope>NUCLEOTIDE SEQUENCE [LARGE SCALE GENOMIC DNA]</scope>
    <source>
        <strain evidence="5 6">SS37A-Re</strain>
    </source>
</reference>
<evidence type="ECO:0000256" key="1">
    <source>
        <dbReference type="ARBA" id="ARBA00023012"/>
    </source>
</evidence>
<accession>A0ABN6VHY9</accession>
<feature type="region of interest" description="Disordered" evidence="3">
    <location>
        <begin position="1"/>
        <end position="20"/>
    </location>
</feature>
<dbReference type="EMBL" id="AP027142">
    <property type="protein sequence ID" value="BDV35298.1"/>
    <property type="molecule type" value="Genomic_DNA"/>
</dbReference>
<gene>
    <name evidence="5" type="ORF">SS37A_28270</name>
</gene>
<evidence type="ECO:0000259" key="4">
    <source>
        <dbReference type="PROSITE" id="PS50894"/>
    </source>
</evidence>
<dbReference type="InterPro" id="IPR008207">
    <property type="entry name" value="Sig_transdc_His_kin_Hpt_dom"/>
</dbReference>
<proteinExistence type="predicted"/>
<dbReference type="SUPFAM" id="SSF47226">
    <property type="entry name" value="Histidine-containing phosphotransfer domain, HPT domain"/>
    <property type="match status" value="1"/>
</dbReference>
<feature type="modified residue" description="Phosphohistidine" evidence="2">
    <location>
        <position position="74"/>
    </location>
</feature>
<evidence type="ECO:0000313" key="6">
    <source>
        <dbReference type="Proteomes" id="UP001317629"/>
    </source>
</evidence>
<evidence type="ECO:0000313" key="5">
    <source>
        <dbReference type="EMBL" id="BDV35298.1"/>
    </source>
</evidence>
<keyword evidence="2" id="KW-0597">Phosphoprotein</keyword>
<protein>
    <recommendedName>
        <fullName evidence="4">HPt domain-containing protein</fullName>
    </recommendedName>
</protein>
<sequence length="133" mass="14407">MPKSAAVNHVDNRQEGDDAAPALDLVHLSRQTLGDQALETELLKLFDSQNAQFAARLRAPRQPGDARARADLAHTLKGSARAVGAFALGEAAEAYEEALRRGDVRSAALCERLVAEIERTHREIGALLDNAER</sequence>
<dbReference type="RefSeq" id="WP_281928691.1">
    <property type="nucleotide sequence ID" value="NZ_AP027142.1"/>
</dbReference>
<dbReference type="Pfam" id="PF01627">
    <property type="entry name" value="Hpt"/>
    <property type="match status" value="1"/>
</dbReference>
<name>A0ABN6VHY9_9HYPH</name>
<dbReference type="InterPro" id="IPR036641">
    <property type="entry name" value="HPT_dom_sf"/>
</dbReference>
<keyword evidence="6" id="KW-1185">Reference proteome</keyword>
<keyword evidence="1" id="KW-0902">Two-component regulatory system</keyword>
<evidence type="ECO:0000256" key="2">
    <source>
        <dbReference type="PROSITE-ProRule" id="PRU00110"/>
    </source>
</evidence>
<organism evidence="5 6">
    <name type="scientific">Methylocystis iwaonis</name>
    <dbReference type="NCBI Taxonomy" id="2885079"/>
    <lineage>
        <taxon>Bacteria</taxon>
        <taxon>Pseudomonadati</taxon>
        <taxon>Pseudomonadota</taxon>
        <taxon>Alphaproteobacteria</taxon>
        <taxon>Hyphomicrobiales</taxon>
        <taxon>Methylocystaceae</taxon>
        <taxon>Methylocystis</taxon>
    </lineage>
</organism>
<feature type="domain" description="HPt" evidence="4">
    <location>
        <begin position="35"/>
        <end position="131"/>
    </location>
</feature>